<keyword evidence="2" id="KW-1185">Reference proteome</keyword>
<dbReference type="RefSeq" id="WP_268779562.1">
    <property type="nucleotide sequence ID" value="NZ_JAPRAT010000009.1"/>
</dbReference>
<proteinExistence type="predicted"/>
<organism evidence="1 2">
    <name type="scientific">Natronobacillus azotifigens</name>
    <dbReference type="NCBI Taxonomy" id="472978"/>
    <lineage>
        <taxon>Bacteria</taxon>
        <taxon>Bacillati</taxon>
        <taxon>Bacillota</taxon>
        <taxon>Bacilli</taxon>
        <taxon>Bacillales</taxon>
        <taxon>Bacillaceae</taxon>
        <taxon>Natronobacillus</taxon>
    </lineage>
</organism>
<dbReference type="Pfam" id="PF10842">
    <property type="entry name" value="DUF2642"/>
    <property type="match status" value="1"/>
</dbReference>
<dbReference type="Proteomes" id="UP001084197">
    <property type="component" value="Unassembled WGS sequence"/>
</dbReference>
<reference evidence="1" key="1">
    <citation type="submission" date="2022-11" db="EMBL/GenBank/DDBJ databases">
        <title>WGS of Natronobacillus azotifigens 24KS-1, an anaerobic diazotrophic haloalkaliphile from soda-rich habitats.</title>
        <authorList>
            <person name="Sorokin D.Y."/>
            <person name="Merkel A.Y."/>
        </authorList>
    </citation>
    <scope>NUCLEOTIDE SEQUENCE</scope>
    <source>
        <strain evidence="1">24KS-1</strain>
    </source>
</reference>
<dbReference type="EMBL" id="JAPRAT010000009">
    <property type="protein sequence ID" value="MCZ0702790.1"/>
    <property type="molecule type" value="Genomic_DNA"/>
</dbReference>
<accession>A0A9J6RBR1</accession>
<evidence type="ECO:0000313" key="1">
    <source>
        <dbReference type="EMBL" id="MCZ0702790.1"/>
    </source>
</evidence>
<sequence>MSHQTPSFVSSIDTYLYQSLQGLLQATIVVQTTKGTVTGHLTTVMPDHIIVESGGSPYFIRTEQIVWVIPRK</sequence>
<name>A0A9J6RBR1_9BACI</name>
<evidence type="ECO:0000313" key="2">
    <source>
        <dbReference type="Proteomes" id="UP001084197"/>
    </source>
</evidence>
<dbReference type="InterPro" id="IPR020139">
    <property type="entry name" value="DUF2642"/>
</dbReference>
<gene>
    <name evidence="1" type="ORF">OWO01_06165</name>
</gene>
<comment type="caution">
    <text evidence="1">The sequence shown here is derived from an EMBL/GenBank/DDBJ whole genome shotgun (WGS) entry which is preliminary data.</text>
</comment>
<dbReference type="AlphaFoldDB" id="A0A9J6RBR1"/>
<protein>
    <submittedName>
        <fullName evidence="1">YuzF family protein</fullName>
    </submittedName>
</protein>